<dbReference type="Pfam" id="PF13207">
    <property type="entry name" value="AAA_17"/>
    <property type="match status" value="1"/>
</dbReference>
<reference evidence="1 2" key="1">
    <citation type="submission" date="2019-09" db="EMBL/GenBank/DDBJ databases">
        <title>NBRP : Genome information of microbial organism related human and environment.</title>
        <authorList>
            <person name="Hattori M."/>
            <person name="Oshima K."/>
            <person name="Inaba H."/>
            <person name="Suda W."/>
            <person name="Sakamoto M."/>
            <person name="Iino T."/>
            <person name="Kitahara M."/>
            <person name="Oshida Y."/>
            <person name="Iida T."/>
            <person name="Kudo T."/>
            <person name="Itoh T."/>
            <person name="Ohkuma M."/>
        </authorList>
    </citation>
    <scope>NUCLEOTIDE SEQUENCE [LARGE SCALE GENOMIC DNA]</scope>
    <source>
        <strain evidence="1 2">Q-1</strain>
    </source>
</reference>
<evidence type="ECO:0008006" key="3">
    <source>
        <dbReference type="Google" id="ProtNLM"/>
    </source>
</evidence>
<proteinExistence type="predicted"/>
<keyword evidence="2" id="KW-1185">Reference proteome</keyword>
<dbReference type="SUPFAM" id="SSF52540">
    <property type="entry name" value="P-loop containing nucleoside triphosphate hydrolases"/>
    <property type="match status" value="1"/>
</dbReference>
<comment type="caution">
    <text evidence="1">The sequence shown here is derived from an EMBL/GenBank/DDBJ whole genome shotgun (WGS) entry which is preliminary data.</text>
</comment>
<organism evidence="1 2">
    <name type="scientific">Iodidimonas nitroreducens</name>
    <dbReference type="NCBI Taxonomy" id="1236968"/>
    <lineage>
        <taxon>Bacteria</taxon>
        <taxon>Pseudomonadati</taxon>
        <taxon>Pseudomonadota</taxon>
        <taxon>Alphaproteobacteria</taxon>
        <taxon>Iodidimonadales</taxon>
        <taxon>Iodidimonadaceae</taxon>
        <taxon>Iodidimonas</taxon>
    </lineage>
</organism>
<dbReference type="Gene3D" id="3.40.50.300">
    <property type="entry name" value="P-loop containing nucleotide triphosphate hydrolases"/>
    <property type="match status" value="1"/>
</dbReference>
<protein>
    <recommendedName>
        <fullName evidence="3">Adenylate kinase</fullName>
    </recommendedName>
</protein>
<dbReference type="AlphaFoldDB" id="A0A5A7N2T5"/>
<evidence type="ECO:0000313" key="2">
    <source>
        <dbReference type="Proteomes" id="UP000324996"/>
    </source>
</evidence>
<dbReference type="Proteomes" id="UP000324996">
    <property type="component" value="Unassembled WGS sequence"/>
</dbReference>
<dbReference type="RefSeq" id="WP_042088086.1">
    <property type="nucleotide sequence ID" value="NZ_BKCN01000001.1"/>
</dbReference>
<accession>A0A5A7N2T5</accession>
<gene>
    <name evidence="1" type="ORF">JCM17846_02830</name>
</gene>
<dbReference type="InterPro" id="IPR027417">
    <property type="entry name" value="P-loop_NTPase"/>
</dbReference>
<evidence type="ECO:0000313" key="1">
    <source>
        <dbReference type="EMBL" id="GER02601.1"/>
    </source>
</evidence>
<name>A0A5A7N2T5_9PROT</name>
<dbReference type="EMBL" id="BKCN01000001">
    <property type="protein sequence ID" value="GER02601.1"/>
    <property type="molecule type" value="Genomic_DNA"/>
</dbReference>
<sequence>MNQRIVAFTGISGVGKTTFLCRLAKLVDFQHLTGGSLIAAARQVPSEGRDAIRYSDLDDNQRLLIEGFILTRDPNSNLVVIDGHVVIDDGKGLTKISSEIFRALGVSFMVHLESEPERIAANRGADTSRSRPTYPSNVLKQHQVISRAHAQAIADIIDVPFFIVTHKDIDQLASLLIAE</sequence>